<proteinExistence type="predicted"/>
<comment type="caution">
    <text evidence="1">The sequence shown here is derived from an EMBL/GenBank/DDBJ whole genome shotgun (WGS) entry which is preliminary data.</text>
</comment>
<dbReference type="EMBL" id="AEAG01002554">
    <property type="protein sequence ID" value="EGH26598.1"/>
    <property type="molecule type" value="Genomic_DNA"/>
</dbReference>
<dbReference type="AlphaFoldDB" id="A0A656GLJ1"/>
<organism evidence="1 2">
    <name type="scientific">Pseudomonas amygdali pv. mori str. 301020</name>
    <dbReference type="NCBI Taxonomy" id="629261"/>
    <lineage>
        <taxon>Bacteria</taxon>
        <taxon>Pseudomonadati</taxon>
        <taxon>Pseudomonadota</taxon>
        <taxon>Gammaproteobacteria</taxon>
        <taxon>Pseudomonadales</taxon>
        <taxon>Pseudomonadaceae</taxon>
        <taxon>Pseudomonas</taxon>
        <taxon>Pseudomonas amygdali</taxon>
    </lineage>
</organism>
<name>A0A656GLJ1_PSEA0</name>
<accession>A0A656GLJ1</accession>
<protein>
    <submittedName>
        <fullName evidence="1">Uncharacterized protein</fullName>
    </submittedName>
</protein>
<gene>
    <name evidence="1" type="ORF">PSYMO_36133</name>
</gene>
<feature type="non-terminal residue" evidence="1">
    <location>
        <position position="1"/>
    </location>
</feature>
<sequence length="47" mass="5239">ALTEFTEDEDGNVFETRILTDRFVPRIRAWDLTPGSSHLGCALTISS</sequence>
<feature type="non-terminal residue" evidence="1">
    <location>
        <position position="47"/>
    </location>
</feature>
<evidence type="ECO:0000313" key="1">
    <source>
        <dbReference type="EMBL" id="EGH26598.1"/>
    </source>
</evidence>
<evidence type="ECO:0000313" key="2">
    <source>
        <dbReference type="Proteomes" id="UP000003465"/>
    </source>
</evidence>
<dbReference type="Proteomes" id="UP000003465">
    <property type="component" value="Unassembled WGS sequence"/>
</dbReference>
<reference evidence="1 2" key="1">
    <citation type="journal article" date="2011" name="PLoS Pathog.">
        <title>Dynamic evolution of pathogenicity revealed by sequencing and comparative genomics of 19 Pseudomonas syringae isolates.</title>
        <authorList>
            <person name="Baltrus D.A."/>
            <person name="Nishimura M.T."/>
            <person name="Romanchuk A."/>
            <person name="Chang J.H."/>
            <person name="Mukhtar M.S."/>
            <person name="Cherkis K."/>
            <person name="Roach J."/>
            <person name="Grant S.R."/>
            <person name="Jones C.D."/>
            <person name="Dangl J.L."/>
        </authorList>
    </citation>
    <scope>NUCLEOTIDE SEQUENCE [LARGE SCALE GENOMIC DNA]</scope>
    <source>
        <strain evidence="1 2">301020</strain>
    </source>
</reference>